<sequence>MYIYIILQFIFFYNFFLITCGKQVSQNRKNNKNYKDRNIFPPSNSNKNSKVLKKKKTIINKPKKDVLILDKQSIKGVPLKEKIVERKVTVNTSDINQSQNQINNDDMLDNVVTCNDNNNERLDIAFQNKTNKDSFSVMNNNEPYVSRRINSDKNIFPKKVDTNKNLTISKNLINKKKENNSCKNGSTNESSKDSCGAKTSEQIIEMELAKDSLNEEIKSVKRKQKTYPTLEDVLSSEKSSNKLLIESLKNHKKKKGRNEGSKSKNKKCSAETFHTKELDETIANECTVKKNFTISQNEDERKIEKTTN</sequence>
<feature type="region of interest" description="Disordered" evidence="1">
    <location>
        <begin position="28"/>
        <end position="51"/>
    </location>
</feature>
<reference evidence="4" key="1">
    <citation type="submission" date="2015-08" db="UniProtKB">
        <authorList>
            <consortium name="WormBaseParasite"/>
        </authorList>
    </citation>
    <scope>IDENTIFICATION</scope>
</reference>
<evidence type="ECO:0000256" key="1">
    <source>
        <dbReference type="SAM" id="MobiDB-lite"/>
    </source>
</evidence>
<feature type="region of interest" description="Disordered" evidence="1">
    <location>
        <begin position="177"/>
        <end position="196"/>
    </location>
</feature>
<dbReference type="WBParaSite" id="TCONS_00003560.p1">
    <property type="protein sequence ID" value="TCONS_00003560.p1"/>
    <property type="gene ID" value="XLOC_003295"/>
</dbReference>
<dbReference type="AlphaFoldDB" id="A0A0K0EA03"/>
<keyword evidence="3" id="KW-1185">Reference proteome</keyword>
<accession>A0A0K0EA03</accession>
<protein>
    <submittedName>
        <fullName evidence="4 5">Uncharacterized protein</fullName>
    </submittedName>
</protein>
<evidence type="ECO:0000313" key="3">
    <source>
        <dbReference type="Proteomes" id="UP000035681"/>
    </source>
</evidence>
<evidence type="ECO:0000256" key="2">
    <source>
        <dbReference type="SAM" id="SignalP"/>
    </source>
</evidence>
<organism evidence="4">
    <name type="scientific">Strongyloides stercoralis</name>
    <name type="common">Threadworm</name>
    <dbReference type="NCBI Taxonomy" id="6248"/>
    <lineage>
        <taxon>Eukaryota</taxon>
        <taxon>Metazoa</taxon>
        <taxon>Ecdysozoa</taxon>
        <taxon>Nematoda</taxon>
        <taxon>Chromadorea</taxon>
        <taxon>Rhabditida</taxon>
        <taxon>Tylenchina</taxon>
        <taxon>Panagrolaimomorpha</taxon>
        <taxon>Strongyloidoidea</taxon>
        <taxon>Strongyloididae</taxon>
        <taxon>Strongyloides</taxon>
    </lineage>
</organism>
<dbReference type="Proteomes" id="UP000035681">
    <property type="component" value="Unplaced"/>
</dbReference>
<feature type="signal peptide" evidence="2">
    <location>
        <begin position="1"/>
        <end position="21"/>
    </location>
</feature>
<proteinExistence type="predicted"/>
<feature type="compositionally biased region" description="Low complexity" evidence="1">
    <location>
        <begin position="39"/>
        <end position="49"/>
    </location>
</feature>
<feature type="region of interest" description="Disordered" evidence="1">
    <location>
        <begin position="247"/>
        <end position="271"/>
    </location>
</feature>
<evidence type="ECO:0000313" key="5">
    <source>
        <dbReference type="WBParaSite" id="TCONS_00003560.p1"/>
    </source>
</evidence>
<feature type="chain" id="PRO_5005327701" evidence="2">
    <location>
        <begin position="22"/>
        <end position="308"/>
    </location>
</feature>
<name>A0A0K0EA03_STRER</name>
<evidence type="ECO:0000313" key="4">
    <source>
        <dbReference type="WBParaSite" id="SSTP_0000633500.1"/>
    </source>
</evidence>
<keyword evidence="2" id="KW-0732">Signal</keyword>
<dbReference type="WBParaSite" id="SSTP_0000633500.1">
    <property type="protein sequence ID" value="SSTP_0000633500.1"/>
    <property type="gene ID" value="SSTP_0000633500"/>
</dbReference>